<dbReference type="AlphaFoldDB" id="A0A091E769"/>
<sequence length="68" mass="7823">MEMRETEELKQKVVQATALLERERKEKKRIKENEEEEEGEERDAVWEPDPPNSLIEKPAGAGTVSGRS</sequence>
<gene>
    <name evidence="2" type="ORF">H920_00109</name>
</gene>
<name>A0A091E769_FUKDA</name>
<keyword evidence="3" id="KW-1185">Reference proteome</keyword>
<proteinExistence type="predicted"/>
<evidence type="ECO:0000313" key="2">
    <source>
        <dbReference type="EMBL" id="KFO38460.1"/>
    </source>
</evidence>
<accession>A0A091E769</accession>
<dbReference type="EMBL" id="KN120510">
    <property type="protein sequence ID" value="KFO38460.1"/>
    <property type="molecule type" value="Genomic_DNA"/>
</dbReference>
<reference evidence="2 3" key="1">
    <citation type="submission" date="2013-11" db="EMBL/GenBank/DDBJ databases">
        <title>The Damaraland mole rat (Fukomys damarensis) genome and evolution of African mole rats.</title>
        <authorList>
            <person name="Gladyshev V.N."/>
            <person name="Fang X."/>
        </authorList>
    </citation>
    <scope>NUCLEOTIDE SEQUENCE [LARGE SCALE GENOMIC DNA]</scope>
    <source>
        <tissue evidence="2">Liver</tissue>
    </source>
</reference>
<dbReference type="Proteomes" id="UP000028990">
    <property type="component" value="Unassembled WGS sequence"/>
</dbReference>
<protein>
    <submittedName>
        <fullName evidence="2">Uncharacterized protein</fullName>
    </submittedName>
</protein>
<feature type="compositionally biased region" description="Basic and acidic residues" evidence="1">
    <location>
        <begin position="20"/>
        <end position="32"/>
    </location>
</feature>
<evidence type="ECO:0000256" key="1">
    <source>
        <dbReference type="SAM" id="MobiDB-lite"/>
    </source>
</evidence>
<evidence type="ECO:0000313" key="3">
    <source>
        <dbReference type="Proteomes" id="UP000028990"/>
    </source>
</evidence>
<organism evidence="2 3">
    <name type="scientific">Fukomys damarensis</name>
    <name type="common">Damaraland mole rat</name>
    <name type="synonym">Cryptomys damarensis</name>
    <dbReference type="NCBI Taxonomy" id="885580"/>
    <lineage>
        <taxon>Eukaryota</taxon>
        <taxon>Metazoa</taxon>
        <taxon>Chordata</taxon>
        <taxon>Craniata</taxon>
        <taxon>Vertebrata</taxon>
        <taxon>Euteleostomi</taxon>
        <taxon>Mammalia</taxon>
        <taxon>Eutheria</taxon>
        <taxon>Euarchontoglires</taxon>
        <taxon>Glires</taxon>
        <taxon>Rodentia</taxon>
        <taxon>Hystricomorpha</taxon>
        <taxon>Bathyergidae</taxon>
        <taxon>Fukomys</taxon>
    </lineage>
</organism>
<feature type="region of interest" description="Disordered" evidence="1">
    <location>
        <begin position="20"/>
        <end position="68"/>
    </location>
</feature>